<dbReference type="OMA" id="EPRVWIC"/>
<keyword evidence="3" id="KW-0547">Nucleotide-binding</keyword>
<dbReference type="SUPFAM" id="SSF52058">
    <property type="entry name" value="L domain-like"/>
    <property type="match status" value="2"/>
</dbReference>
<evidence type="ECO:0000256" key="2">
    <source>
        <dbReference type="ARBA" id="ARBA00022737"/>
    </source>
</evidence>
<dbReference type="InterPro" id="IPR058922">
    <property type="entry name" value="WHD_DRP"/>
</dbReference>
<dbReference type="PANTHER" id="PTHR36766">
    <property type="entry name" value="PLANT BROAD-SPECTRUM MILDEW RESISTANCE PROTEIN RPW8"/>
    <property type="match status" value="1"/>
</dbReference>
<evidence type="ECO:0000259" key="7">
    <source>
        <dbReference type="Pfam" id="PF00931"/>
    </source>
</evidence>
<dbReference type="PANTHER" id="PTHR36766:SF42">
    <property type="entry name" value="NB-ARC DOMAIN DISEASE RESISTANCE PROTEIN"/>
    <property type="match status" value="1"/>
</dbReference>
<dbReference type="Gene3D" id="1.10.10.10">
    <property type="entry name" value="Winged helix-like DNA-binding domain superfamily/Winged helix DNA-binding domain"/>
    <property type="match status" value="1"/>
</dbReference>
<dbReference type="EMBL" id="CM003613">
    <property type="protein sequence ID" value="KYP56414.1"/>
    <property type="molecule type" value="Genomic_DNA"/>
</dbReference>
<keyword evidence="1" id="KW-0433">Leucine-rich repeat</keyword>
<dbReference type="GO" id="GO:0006952">
    <property type="term" value="P:defense response"/>
    <property type="evidence" value="ECO:0007669"/>
    <property type="project" value="UniProtKB-KW"/>
</dbReference>
<proteinExistence type="predicted"/>
<dbReference type="SUPFAM" id="SSF52540">
    <property type="entry name" value="P-loop containing nucleoside triphosphate hydrolases"/>
    <property type="match status" value="1"/>
</dbReference>
<gene>
    <name evidence="11" type="ORF">KK1_002653</name>
</gene>
<dbReference type="InterPro" id="IPR038005">
    <property type="entry name" value="RX-like_CC"/>
</dbReference>
<dbReference type="InterPro" id="IPR042197">
    <property type="entry name" value="Apaf_helical"/>
</dbReference>
<evidence type="ECO:0000256" key="6">
    <source>
        <dbReference type="SAM" id="Coils"/>
    </source>
</evidence>
<sequence>MAEAILKGVLGSLSSLIEEDLGLFRGFDQDLKRLASLLTTIMATLEDAEEKQFSNRSIKDWLQKLKDAAHELDDIMDEYAYEELGKEYEGVKCCLSEMVQSSFLSSLHPMHVFFRYKIAKRMKMVSERLDEIAEERRKFHLIETVPERRSDVIEWRQTSSFITEPQIYGREEDRDKIVDFLVHVASHSKDLSICPIVGLGGLGKTTLAQLIYNHERTINHFELRIWVCVSEEFKRWQRLKSILACGAKGASILVTTRLPKVAAIMGTMSPHELSLLSNNDCWALFKHHAFGPNEVEQMDLMVIGKEIAKKCGGVPLAAKALGGLLRFKRKEKEWLNVKESNMWSLPDNENSAMPALRLSYLNLPIKLRQCFAYCAIFPKDKTIRKKYLIELWMANGFISSNEILDAEDVGDGMWNELYWRSFFQDIETNEFGEVISFKMHDLVHDLAQFVAEEVCCITNDNDVTTTLSEKIHHLSNYDLMLSNSIQLRQIKSLRTYIQEYNLDQLSPLLLKCYSLRVLELGGRNPLSSSIGHLKHLRYLSLCFSYFTSLPESLCNLWNIQILKLDYCQRLQQLPNRLIHLKALLQLSLRGCVNLSSLPSQIGRLTSLKNLSTYIVGKERGLLLEELGQLKLRGNLHIKHMGRVKSVIDAKKANMSSKQLNRLFLSWDRNEESELQENVVQILEVLQPDAQQLKSLGVGGYKGFYFPQWMSSPSLKCLTYLKLVDCNCLELPSLGKLPSLKNLMISNMIHVIYLHEDSYDGGVVFMALEVLSLEKLPNLTNLLREYRENMFPCLAMLKITKCPKLLGLPRLSSINNLHIKGNCNQDLLSSIQKLNSLESLWLEDNEELTCFPDGMLYNLTSLKKLRFDELPNLEVLQNEIINLNVIQELDILYCDNLNSVVDDILQQVSHSLKKLSIAGCSKFNISSSFQYLTCLEKLLISTCIEVEGLHEALQHMTGLQSLELRNLPNLESLPDCFGNLALLHELTICYCSKLMCLPTSLRLSSLERLTIYGCPELEKRCQKETGEDWPKIAHIPYTNFDEGMFYSIHNVLLPSGSFNIFFLQTISTCISSLVSVIRDYRILKIEIIKFFIFTKF</sequence>
<evidence type="ECO:0000256" key="3">
    <source>
        <dbReference type="ARBA" id="ARBA00022741"/>
    </source>
</evidence>
<keyword evidence="4" id="KW-0611">Plant defense</keyword>
<dbReference type="Pfam" id="PF18052">
    <property type="entry name" value="Rx_N"/>
    <property type="match status" value="1"/>
</dbReference>
<evidence type="ECO:0000256" key="1">
    <source>
        <dbReference type="ARBA" id="ARBA00022614"/>
    </source>
</evidence>
<dbReference type="Gramene" id="C.cajan_02590.t">
    <property type="protein sequence ID" value="C.cajan_02590.t"/>
    <property type="gene ID" value="C.cajan_02590"/>
</dbReference>
<evidence type="ECO:0000259" key="10">
    <source>
        <dbReference type="Pfam" id="PF25019"/>
    </source>
</evidence>
<feature type="domain" description="R13L1/DRL21-like LRR repeat region" evidence="10">
    <location>
        <begin position="623"/>
        <end position="747"/>
    </location>
</feature>
<feature type="domain" description="NB-ARC" evidence="7">
    <location>
        <begin position="172"/>
        <end position="243"/>
    </location>
</feature>
<reference evidence="11 12" key="1">
    <citation type="journal article" date="2012" name="Nat. Biotechnol.">
        <title>Draft genome sequence of pigeonpea (Cajanus cajan), an orphan legume crop of resource-poor farmers.</title>
        <authorList>
            <person name="Varshney R.K."/>
            <person name="Chen W."/>
            <person name="Li Y."/>
            <person name="Bharti A.K."/>
            <person name="Saxena R.K."/>
            <person name="Schlueter J.A."/>
            <person name="Donoghue M.T."/>
            <person name="Azam S."/>
            <person name="Fan G."/>
            <person name="Whaley A.M."/>
            <person name="Farmer A.D."/>
            <person name="Sheridan J."/>
            <person name="Iwata A."/>
            <person name="Tuteja R."/>
            <person name="Penmetsa R.V."/>
            <person name="Wu W."/>
            <person name="Upadhyaya H.D."/>
            <person name="Yang S.P."/>
            <person name="Shah T."/>
            <person name="Saxena K.B."/>
            <person name="Michael T."/>
            <person name="McCombie W.R."/>
            <person name="Yang B."/>
            <person name="Zhang G."/>
            <person name="Yang H."/>
            <person name="Wang J."/>
            <person name="Spillane C."/>
            <person name="Cook D.R."/>
            <person name="May G.D."/>
            <person name="Xu X."/>
            <person name="Jackson S.A."/>
        </authorList>
    </citation>
    <scope>NUCLEOTIDE SEQUENCE [LARGE SCALE GENOMIC DNA]</scope>
    <source>
        <strain evidence="12">cv. Asha</strain>
    </source>
</reference>
<protein>
    <submittedName>
        <fullName evidence="11">Disease resistance protein RGA3</fullName>
    </submittedName>
</protein>
<dbReference type="Pfam" id="PF23559">
    <property type="entry name" value="WHD_DRP"/>
    <property type="match status" value="1"/>
</dbReference>
<dbReference type="Gene3D" id="3.80.10.10">
    <property type="entry name" value="Ribonuclease Inhibitor"/>
    <property type="match status" value="3"/>
</dbReference>
<evidence type="ECO:0000259" key="9">
    <source>
        <dbReference type="Pfam" id="PF23559"/>
    </source>
</evidence>
<dbReference type="Pfam" id="PF00931">
    <property type="entry name" value="NB-ARC"/>
    <property type="match status" value="1"/>
</dbReference>
<dbReference type="CDD" id="cd14798">
    <property type="entry name" value="RX-CC_like"/>
    <property type="match status" value="1"/>
</dbReference>
<accession>A0A151SNK7</accession>
<dbReference type="STRING" id="3821.A0A151SNK7"/>
<feature type="coiled-coil region" evidence="6">
    <location>
        <begin position="31"/>
        <end position="78"/>
    </location>
</feature>
<dbReference type="InterPro" id="IPR036388">
    <property type="entry name" value="WH-like_DNA-bd_sf"/>
</dbReference>
<evidence type="ECO:0000256" key="5">
    <source>
        <dbReference type="ARBA" id="ARBA00022840"/>
    </source>
</evidence>
<dbReference type="InterPro" id="IPR041118">
    <property type="entry name" value="Rx_N"/>
</dbReference>
<dbReference type="Gene3D" id="3.40.50.300">
    <property type="entry name" value="P-loop containing nucleotide triphosphate hydrolases"/>
    <property type="match status" value="1"/>
</dbReference>
<dbReference type="InterPro" id="IPR056789">
    <property type="entry name" value="LRR_R13L1-DRL21"/>
</dbReference>
<keyword evidence="5" id="KW-0067">ATP-binding</keyword>
<evidence type="ECO:0000259" key="8">
    <source>
        <dbReference type="Pfam" id="PF18052"/>
    </source>
</evidence>
<keyword evidence="12" id="KW-1185">Reference proteome</keyword>
<name>A0A151SNK7_CAJCA</name>
<feature type="domain" description="Disease resistance N-terminal" evidence="8">
    <location>
        <begin position="6"/>
        <end position="87"/>
    </location>
</feature>
<dbReference type="GO" id="GO:0005524">
    <property type="term" value="F:ATP binding"/>
    <property type="evidence" value="ECO:0007669"/>
    <property type="project" value="UniProtKB-KW"/>
</dbReference>
<dbReference type="GO" id="GO:0043531">
    <property type="term" value="F:ADP binding"/>
    <property type="evidence" value="ECO:0007669"/>
    <property type="project" value="InterPro"/>
</dbReference>
<dbReference type="InterPro" id="IPR027417">
    <property type="entry name" value="P-loop_NTPase"/>
</dbReference>
<evidence type="ECO:0000313" key="12">
    <source>
        <dbReference type="Proteomes" id="UP000075243"/>
    </source>
</evidence>
<keyword evidence="2" id="KW-0677">Repeat</keyword>
<dbReference type="Pfam" id="PF25019">
    <property type="entry name" value="LRR_R13L1-DRL21"/>
    <property type="match status" value="1"/>
</dbReference>
<dbReference type="Gene3D" id="1.10.8.430">
    <property type="entry name" value="Helical domain of apoptotic protease-activating factors"/>
    <property type="match status" value="1"/>
</dbReference>
<organism evidence="11 12">
    <name type="scientific">Cajanus cajan</name>
    <name type="common">Pigeon pea</name>
    <name type="synonym">Cajanus indicus</name>
    <dbReference type="NCBI Taxonomy" id="3821"/>
    <lineage>
        <taxon>Eukaryota</taxon>
        <taxon>Viridiplantae</taxon>
        <taxon>Streptophyta</taxon>
        <taxon>Embryophyta</taxon>
        <taxon>Tracheophyta</taxon>
        <taxon>Spermatophyta</taxon>
        <taxon>Magnoliopsida</taxon>
        <taxon>eudicotyledons</taxon>
        <taxon>Gunneridae</taxon>
        <taxon>Pentapetalae</taxon>
        <taxon>rosids</taxon>
        <taxon>fabids</taxon>
        <taxon>Fabales</taxon>
        <taxon>Fabaceae</taxon>
        <taxon>Papilionoideae</taxon>
        <taxon>50 kb inversion clade</taxon>
        <taxon>NPAAA clade</taxon>
        <taxon>indigoferoid/millettioid clade</taxon>
        <taxon>Phaseoleae</taxon>
        <taxon>Cajanus</taxon>
    </lineage>
</organism>
<dbReference type="Proteomes" id="UP000075243">
    <property type="component" value="Chromosome 11"/>
</dbReference>
<dbReference type="GO" id="GO:0051707">
    <property type="term" value="P:response to other organism"/>
    <property type="evidence" value="ECO:0007669"/>
    <property type="project" value="UniProtKB-ARBA"/>
</dbReference>
<evidence type="ECO:0000313" key="11">
    <source>
        <dbReference type="EMBL" id="KYP56414.1"/>
    </source>
</evidence>
<keyword evidence="6" id="KW-0175">Coiled coil</keyword>
<dbReference type="Gene3D" id="1.20.5.4130">
    <property type="match status" value="1"/>
</dbReference>
<dbReference type="AlphaFoldDB" id="A0A151SNK7"/>
<dbReference type="InterPro" id="IPR002182">
    <property type="entry name" value="NB-ARC"/>
</dbReference>
<feature type="domain" description="Disease resistance protein winged helix" evidence="9">
    <location>
        <begin position="376"/>
        <end position="447"/>
    </location>
</feature>
<dbReference type="InterPro" id="IPR032675">
    <property type="entry name" value="LRR_dom_sf"/>
</dbReference>
<evidence type="ECO:0000256" key="4">
    <source>
        <dbReference type="ARBA" id="ARBA00022821"/>
    </source>
</evidence>
<dbReference type="FunFam" id="1.10.10.10:FF:000322">
    <property type="entry name" value="Probable disease resistance protein At1g63360"/>
    <property type="match status" value="1"/>
</dbReference>